<dbReference type="Pfam" id="PF10148">
    <property type="entry name" value="SCHIP-1_C"/>
    <property type="match status" value="1"/>
</dbReference>
<dbReference type="InterPro" id="IPR039045">
    <property type="entry name" value="SCHIP_1"/>
</dbReference>
<sequence length="967" mass="110307">MNRRVCTESPATNVTLLTKPGRCVMVNQTMKLSTDEERAAICIQSYYRAYSGRKRQQQQQPDLSDTYPKEEEMRLKYSGRHLEEDSFLLSSSQLDTKGLHRSRINSRIAPVNVRIQRGWHSLQLTENKRHLVNFKNSLKVGYHPSLISPLENGSDRATSLSSPEIIYRNNNVEDESFSESDQDCNEINLHIQTLTLQENSEVNGEIEISDDCNNNTKSANSFISKPIEDPDSEDSLFSNILDSSQDYVLDHLENNNNENYISESVINPLKEPIKLNEQCLSEKSLRKFHSLSYDEVTQEERVCSVSSVEQERCKKYNCANSDSGSSHFADKTSMSETRPYSDFDINMATETLNNFSMATSKHCDIQCLFSNREEIQNVNIRQIDSQSASLDEPKILNTASTLPKNMTSEYQERLKNKDKMEVSTLLGYTEKCAFDSVEKEREKGKTRDDVNFKHGRCGANVVINPFSMDHPSRCKDNDGEKGENCLGSSCENCEEILKMTESIPEKLEKTIEKTHELAKTRMCSEKRAELFVPGIEMGLESINVSTINSLQWQQSDERNAISSSGYDMIQRENSFLRNAEEQKCMLSDNNLNNNSITNNAVFKSVAEKVMLPSPFLSDSEKRTSLLAGKNTSKSIHSQRDNCSSSLEGFGNFEFYNIETTMPNIDWDAMEAHFIRAAEEPNWFSQQHHDREEIRRKLAVDSDSEDYFCGKKVTKKPSLSTRLQSGMNLQICFMNETASDQESQGSDHDIETSYRKESVSEELSVEETARNTNVSDHNKIKSSTSLTESSGSIEVTDTKRQRPSFFFNRPRSWSLRSSQKNKEIKEKNEKIVEDFVTRQARLQSEARVALAQAKDMARMQMEVERQRKKKSPIADIVGFPLPDGHRHLTRQTLSDLNIAQLQVIVNDLHTQIESFNEDLVQLLLERDDLLMQQDSMLVDIEDLTRYLGAKNEALSNQQSVEKTGSLLK</sequence>
<evidence type="ECO:0000256" key="2">
    <source>
        <dbReference type="SAM" id="Coils"/>
    </source>
</evidence>
<dbReference type="InterPro" id="IPR000048">
    <property type="entry name" value="IQ_motif_EF-hand-BS"/>
</dbReference>
<evidence type="ECO:0000313" key="6">
    <source>
        <dbReference type="RefSeq" id="XP_022257185.1"/>
    </source>
</evidence>
<keyword evidence="5" id="KW-1185">Reference proteome</keyword>
<protein>
    <submittedName>
        <fullName evidence="6">Uncharacterized protein LOC106472046 isoform X1</fullName>
    </submittedName>
</protein>
<dbReference type="InterPro" id="IPR015649">
    <property type="entry name" value="SCHIP_1_C"/>
</dbReference>
<dbReference type="SMART" id="SM00015">
    <property type="entry name" value="IQ"/>
    <property type="match status" value="1"/>
</dbReference>
<dbReference type="PANTHER" id="PTHR13103">
    <property type="entry name" value="SCHWANNOMIN INTERACTING PROTEIN 1"/>
    <property type="match status" value="1"/>
</dbReference>
<feature type="compositionally biased region" description="Low complexity" evidence="3">
    <location>
        <begin position="780"/>
        <end position="793"/>
    </location>
</feature>
<evidence type="ECO:0000313" key="5">
    <source>
        <dbReference type="Proteomes" id="UP000694941"/>
    </source>
</evidence>
<reference evidence="6" key="1">
    <citation type="submission" date="2025-08" db="UniProtKB">
        <authorList>
            <consortium name="RefSeq"/>
        </authorList>
    </citation>
    <scope>IDENTIFICATION</scope>
    <source>
        <tissue evidence="6">Muscle</tissue>
    </source>
</reference>
<feature type="compositionally biased region" description="Basic and acidic residues" evidence="3">
    <location>
        <begin position="744"/>
        <end position="758"/>
    </location>
</feature>
<feature type="domain" description="Schwannomin interacting protein 1 C-terminal" evidence="4">
    <location>
        <begin position="764"/>
        <end position="956"/>
    </location>
</feature>
<feature type="coiled-coil region" evidence="2">
    <location>
        <begin position="904"/>
        <end position="931"/>
    </location>
</feature>
<evidence type="ECO:0000256" key="3">
    <source>
        <dbReference type="SAM" id="MobiDB-lite"/>
    </source>
</evidence>
<name>A0ABM1TMS9_LIMPO</name>
<dbReference type="GeneID" id="106472046"/>
<feature type="region of interest" description="Disordered" evidence="3">
    <location>
        <begin position="737"/>
        <end position="800"/>
    </location>
</feature>
<organism evidence="5 6">
    <name type="scientific">Limulus polyphemus</name>
    <name type="common">Atlantic horseshoe crab</name>
    <dbReference type="NCBI Taxonomy" id="6850"/>
    <lineage>
        <taxon>Eukaryota</taxon>
        <taxon>Metazoa</taxon>
        <taxon>Ecdysozoa</taxon>
        <taxon>Arthropoda</taxon>
        <taxon>Chelicerata</taxon>
        <taxon>Merostomata</taxon>
        <taxon>Xiphosura</taxon>
        <taxon>Limulidae</taxon>
        <taxon>Limulus</taxon>
    </lineage>
</organism>
<dbReference type="RefSeq" id="XP_022257185.1">
    <property type="nucleotide sequence ID" value="XM_022401477.1"/>
</dbReference>
<keyword evidence="1 2" id="KW-0175">Coiled coil</keyword>
<proteinExistence type="predicted"/>
<gene>
    <name evidence="6" type="primary">LOC106472046</name>
</gene>
<accession>A0ABM1TMS9</accession>
<dbReference type="Proteomes" id="UP000694941">
    <property type="component" value="Unplaced"/>
</dbReference>
<dbReference type="PANTHER" id="PTHR13103:SF2">
    <property type="entry name" value="IQCJ-SCHIP1 READTHROUGH TRANSCRIPT PROTEIN-RELATED"/>
    <property type="match status" value="1"/>
</dbReference>
<evidence type="ECO:0000256" key="1">
    <source>
        <dbReference type="ARBA" id="ARBA00023054"/>
    </source>
</evidence>
<evidence type="ECO:0000259" key="4">
    <source>
        <dbReference type="Pfam" id="PF10148"/>
    </source>
</evidence>
<dbReference type="PROSITE" id="PS50096">
    <property type="entry name" value="IQ"/>
    <property type="match status" value="1"/>
</dbReference>